<sequence>GWRSRQHRSPPPRRRLVGPRFLPRARAPVAERGAAAAVARCAAAHSRRPGVRRMGAPTRTARPGV</sequence>
<protein>
    <submittedName>
        <fullName evidence="2">Uncharacterized protein</fullName>
    </submittedName>
</protein>
<dbReference type="EMBL" id="CADCTL010000166">
    <property type="protein sequence ID" value="CAA9256170.1"/>
    <property type="molecule type" value="Genomic_DNA"/>
</dbReference>
<feature type="compositionally biased region" description="Basic residues" evidence="1">
    <location>
        <begin position="1"/>
        <end position="17"/>
    </location>
</feature>
<evidence type="ECO:0000313" key="2">
    <source>
        <dbReference type="EMBL" id="CAA9256170.1"/>
    </source>
</evidence>
<accession>A0A6J4IPE1</accession>
<dbReference type="AlphaFoldDB" id="A0A6J4IPE1"/>
<feature type="non-terminal residue" evidence="2">
    <location>
        <position position="65"/>
    </location>
</feature>
<reference evidence="2" key="1">
    <citation type="submission" date="2020-02" db="EMBL/GenBank/DDBJ databases">
        <authorList>
            <person name="Meier V. D."/>
        </authorList>
    </citation>
    <scope>NUCLEOTIDE SEQUENCE</scope>
    <source>
        <strain evidence="2">AVDCRST_MAG04</strain>
    </source>
</reference>
<organism evidence="2">
    <name type="scientific">uncultured Acetobacteraceae bacterium</name>
    <dbReference type="NCBI Taxonomy" id="169975"/>
    <lineage>
        <taxon>Bacteria</taxon>
        <taxon>Pseudomonadati</taxon>
        <taxon>Pseudomonadota</taxon>
        <taxon>Alphaproteobacteria</taxon>
        <taxon>Acetobacterales</taxon>
        <taxon>Acetobacteraceae</taxon>
        <taxon>environmental samples</taxon>
    </lineage>
</organism>
<name>A0A6J4IPE1_9PROT</name>
<gene>
    <name evidence="2" type="ORF">AVDCRST_MAG04-2440</name>
</gene>
<feature type="region of interest" description="Disordered" evidence="1">
    <location>
        <begin position="44"/>
        <end position="65"/>
    </location>
</feature>
<evidence type="ECO:0000256" key="1">
    <source>
        <dbReference type="SAM" id="MobiDB-lite"/>
    </source>
</evidence>
<feature type="region of interest" description="Disordered" evidence="1">
    <location>
        <begin position="1"/>
        <end position="20"/>
    </location>
</feature>
<proteinExistence type="predicted"/>
<feature type="non-terminal residue" evidence="2">
    <location>
        <position position="1"/>
    </location>
</feature>